<reference evidence="4 5" key="1">
    <citation type="journal article" date="2019" name="Sci. Rep.">
        <title>Orb-weaving spider Araneus ventricosus genome elucidates the spidroin gene catalogue.</title>
        <authorList>
            <person name="Kono N."/>
            <person name="Nakamura H."/>
            <person name="Ohtoshi R."/>
            <person name="Moran D.A.P."/>
            <person name="Shinohara A."/>
            <person name="Yoshida Y."/>
            <person name="Fujiwara M."/>
            <person name="Mori M."/>
            <person name="Tomita M."/>
            <person name="Arakawa K."/>
        </authorList>
    </citation>
    <scope>NUCLEOTIDE SEQUENCE [LARGE SCALE GENOMIC DNA]</scope>
</reference>
<comment type="caution">
    <text evidence="4">The sequence shown here is derived from an EMBL/GenBank/DDBJ whole genome shotgun (WGS) entry which is preliminary data.</text>
</comment>
<dbReference type="Proteomes" id="UP000499080">
    <property type="component" value="Unassembled WGS sequence"/>
</dbReference>
<dbReference type="PANTHER" id="PTHR47163">
    <property type="entry name" value="DDE_TNP_IS1595 DOMAIN-CONTAINING PROTEIN"/>
    <property type="match status" value="1"/>
</dbReference>
<sequence length="329" mass="37669">PSIIPVMSCRVKHRAFESQAGMYDLEFLYGLKKGSKKEVIAWCMSMDMIAKEYVCPTCGEKMVLTEINCSDGYAWVCRKFGVNEHHIKRTVRKGSWFSESKLTMPEVLILTYLWVKKTPNEWITDEMNVSEPTVVDWKSFCREVCVDMLVKDSKEKIGGVGMIVEIDESKFGKRKFNRGKRVDGKWMFGGVERGSKRSFFCVVEDRTAETLIEITKTNVEPGTTVLSDCWPSYNGLTAEGYVHHTVNHSKNFKDPVTGAHTNGIEGTWNAIKTDFRKQGTRKVEGQFDTYLAEYMWRRTHKGASMKSLFPSFIRGVTELYPPHTQDTVE</sequence>
<dbReference type="EMBL" id="BGPR01073837">
    <property type="protein sequence ID" value="GBO46267.1"/>
    <property type="molecule type" value="Genomic_DNA"/>
</dbReference>
<evidence type="ECO:0000313" key="4">
    <source>
        <dbReference type="EMBL" id="GBO46267.1"/>
    </source>
</evidence>
<evidence type="ECO:0000313" key="3">
    <source>
        <dbReference type="EMBL" id="GBO46261.1"/>
    </source>
</evidence>
<evidence type="ECO:0000313" key="2">
    <source>
        <dbReference type="EMBL" id="GBO46257.1"/>
    </source>
</evidence>
<organism evidence="4 5">
    <name type="scientific">Araneus ventricosus</name>
    <name type="common">Orbweaver spider</name>
    <name type="synonym">Epeira ventricosa</name>
    <dbReference type="NCBI Taxonomy" id="182803"/>
    <lineage>
        <taxon>Eukaryota</taxon>
        <taxon>Metazoa</taxon>
        <taxon>Ecdysozoa</taxon>
        <taxon>Arthropoda</taxon>
        <taxon>Chelicerata</taxon>
        <taxon>Arachnida</taxon>
        <taxon>Araneae</taxon>
        <taxon>Araneomorphae</taxon>
        <taxon>Entelegynae</taxon>
        <taxon>Araneoidea</taxon>
        <taxon>Araneidae</taxon>
        <taxon>Araneus</taxon>
    </lineage>
</organism>
<dbReference type="Pfam" id="PF12762">
    <property type="entry name" value="DDE_Tnp_IS1595"/>
    <property type="match status" value="1"/>
</dbReference>
<dbReference type="SMART" id="SM01126">
    <property type="entry name" value="DDE_Tnp_IS1595"/>
    <property type="match status" value="1"/>
</dbReference>
<protein>
    <recommendedName>
        <fullName evidence="1">ISXO2-like transposase domain-containing protein</fullName>
    </recommendedName>
</protein>
<gene>
    <name evidence="4" type="ORF">AVEN_155732_1</name>
    <name evidence="2" type="ORF">AVEN_239944_1</name>
    <name evidence="3" type="ORF">AVEN_251939_1</name>
</gene>
<dbReference type="EMBL" id="BGPR01073823">
    <property type="protein sequence ID" value="GBO46257.1"/>
    <property type="molecule type" value="Genomic_DNA"/>
</dbReference>
<dbReference type="InterPro" id="IPR024445">
    <property type="entry name" value="Tnp_ISXO2-like"/>
</dbReference>
<dbReference type="EMBL" id="BGPR01073827">
    <property type="protein sequence ID" value="GBO46261.1"/>
    <property type="molecule type" value="Genomic_DNA"/>
</dbReference>
<dbReference type="InterPro" id="IPR053164">
    <property type="entry name" value="IS1016-like_transposase"/>
</dbReference>
<feature type="domain" description="ISXO2-like transposase" evidence="1">
    <location>
        <begin position="156"/>
        <end position="299"/>
    </location>
</feature>
<dbReference type="PANTHER" id="PTHR47163:SF2">
    <property type="entry name" value="SI:DKEY-17M8.2"/>
    <property type="match status" value="1"/>
</dbReference>
<evidence type="ECO:0000259" key="1">
    <source>
        <dbReference type="SMART" id="SM01126"/>
    </source>
</evidence>
<name>A0A4Y2XD77_ARAVE</name>
<keyword evidence="5" id="KW-1185">Reference proteome</keyword>
<dbReference type="OrthoDB" id="6409943at2759"/>
<dbReference type="AlphaFoldDB" id="A0A4Y2XD77"/>
<accession>A0A4Y2XD77</accession>
<evidence type="ECO:0000313" key="5">
    <source>
        <dbReference type="Proteomes" id="UP000499080"/>
    </source>
</evidence>
<dbReference type="NCBIfam" id="NF033547">
    <property type="entry name" value="transpos_IS1595"/>
    <property type="match status" value="1"/>
</dbReference>
<proteinExistence type="predicted"/>
<feature type="non-terminal residue" evidence="4">
    <location>
        <position position="1"/>
    </location>
</feature>